<dbReference type="GO" id="GO:0030182">
    <property type="term" value="P:neuron differentiation"/>
    <property type="evidence" value="ECO:0007669"/>
    <property type="project" value="TreeGrafter"/>
</dbReference>
<reference evidence="15" key="1">
    <citation type="submission" date="2019-05" db="EMBL/GenBank/DDBJ databases">
        <title>Annotation for the trematode Paragonimus heterotremus.</title>
        <authorList>
            <person name="Choi Y.-J."/>
        </authorList>
    </citation>
    <scope>NUCLEOTIDE SEQUENCE</scope>
    <source>
        <strain evidence="15">LC</strain>
    </source>
</reference>
<feature type="compositionally biased region" description="Polar residues" evidence="12">
    <location>
        <begin position="752"/>
        <end position="761"/>
    </location>
</feature>
<evidence type="ECO:0000256" key="1">
    <source>
        <dbReference type="ARBA" id="ARBA00004123"/>
    </source>
</evidence>
<dbReference type="InterPro" id="IPR009057">
    <property type="entry name" value="Homeodomain-like_sf"/>
</dbReference>
<keyword evidence="4 10" id="KW-0862">Zinc</keyword>
<dbReference type="InterPro" id="IPR050453">
    <property type="entry name" value="LIM_Homeobox_TF"/>
</dbReference>
<feature type="region of interest" description="Disordered" evidence="12">
    <location>
        <begin position="718"/>
        <end position="765"/>
    </location>
</feature>
<evidence type="ECO:0000256" key="6">
    <source>
        <dbReference type="ARBA" id="ARBA00023125"/>
    </source>
</evidence>
<evidence type="ECO:0000313" key="15">
    <source>
        <dbReference type="EMBL" id="KAF5405653.1"/>
    </source>
</evidence>
<evidence type="ECO:0000313" key="16">
    <source>
        <dbReference type="Proteomes" id="UP000748531"/>
    </source>
</evidence>
<feature type="region of interest" description="Disordered" evidence="12">
    <location>
        <begin position="117"/>
        <end position="153"/>
    </location>
</feature>
<dbReference type="SUPFAM" id="SSF46689">
    <property type="entry name" value="Homeodomain-like"/>
    <property type="match status" value="1"/>
</dbReference>
<dbReference type="GO" id="GO:0046872">
    <property type="term" value="F:metal ion binding"/>
    <property type="evidence" value="ECO:0007669"/>
    <property type="project" value="UniProtKB-KW"/>
</dbReference>
<evidence type="ECO:0000259" key="14">
    <source>
        <dbReference type="PROSITE" id="PS50071"/>
    </source>
</evidence>
<evidence type="ECO:0000256" key="5">
    <source>
        <dbReference type="ARBA" id="ARBA00023038"/>
    </source>
</evidence>
<dbReference type="PANTHER" id="PTHR24208">
    <property type="entry name" value="LIM/HOMEOBOX PROTEIN LHX"/>
    <property type="match status" value="1"/>
</dbReference>
<evidence type="ECO:0000256" key="9">
    <source>
        <dbReference type="PROSITE-ProRule" id="PRU00108"/>
    </source>
</evidence>
<dbReference type="EMBL" id="LUCH01000255">
    <property type="protein sequence ID" value="KAF5405653.1"/>
    <property type="molecule type" value="Genomic_DNA"/>
</dbReference>
<feature type="compositionally biased region" description="Polar residues" evidence="12">
    <location>
        <begin position="123"/>
        <end position="151"/>
    </location>
</feature>
<feature type="DNA-binding region" description="Homeobox" evidence="9">
    <location>
        <begin position="639"/>
        <end position="698"/>
    </location>
</feature>
<evidence type="ECO:0000256" key="3">
    <source>
        <dbReference type="ARBA" id="ARBA00022737"/>
    </source>
</evidence>
<keyword evidence="7 9" id="KW-0371">Homeobox</keyword>
<evidence type="ECO:0000256" key="4">
    <source>
        <dbReference type="ARBA" id="ARBA00022833"/>
    </source>
</evidence>
<dbReference type="OrthoDB" id="9990008at2759"/>
<keyword evidence="5 10" id="KW-0440">LIM domain</keyword>
<feature type="compositionally biased region" description="Polar residues" evidence="12">
    <location>
        <begin position="397"/>
        <end position="409"/>
    </location>
</feature>
<dbReference type="Pfam" id="PF00412">
    <property type="entry name" value="LIM"/>
    <property type="match status" value="2"/>
</dbReference>
<dbReference type="SMART" id="SM00389">
    <property type="entry name" value="HOX"/>
    <property type="match status" value="1"/>
</dbReference>
<keyword evidence="8 9" id="KW-0539">Nucleus</keyword>
<dbReference type="PROSITE" id="PS50071">
    <property type="entry name" value="HOMEOBOX_2"/>
    <property type="match status" value="1"/>
</dbReference>
<protein>
    <submittedName>
        <fullName evidence="15">Uncharacterized protein</fullName>
    </submittedName>
</protein>
<dbReference type="PROSITE" id="PS00478">
    <property type="entry name" value="LIM_DOMAIN_1"/>
    <property type="match status" value="2"/>
</dbReference>
<feature type="domain" description="Homeobox" evidence="14">
    <location>
        <begin position="637"/>
        <end position="697"/>
    </location>
</feature>
<comment type="subcellular location">
    <subcellularLocation>
        <location evidence="1 9 11">Nucleus</location>
    </subcellularLocation>
</comment>
<dbReference type="GO" id="GO:0000977">
    <property type="term" value="F:RNA polymerase II transcription regulatory region sequence-specific DNA binding"/>
    <property type="evidence" value="ECO:0007669"/>
    <property type="project" value="TreeGrafter"/>
</dbReference>
<comment type="caution">
    <text evidence="15">The sequence shown here is derived from an EMBL/GenBank/DDBJ whole genome shotgun (WGS) entry which is preliminary data.</text>
</comment>
<dbReference type="Pfam" id="PF00046">
    <property type="entry name" value="Homeodomain"/>
    <property type="match status" value="1"/>
</dbReference>
<evidence type="ECO:0000259" key="13">
    <source>
        <dbReference type="PROSITE" id="PS50023"/>
    </source>
</evidence>
<feature type="domain" description="LIM zinc-binding" evidence="13">
    <location>
        <begin position="237"/>
        <end position="299"/>
    </location>
</feature>
<dbReference type="Gene3D" id="2.10.110.10">
    <property type="entry name" value="Cysteine Rich Protein"/>
    <property type="match status" value="2"/>
</dbReference>
<feature type="region of interest" description="Disordered" evidence="12">
    <location>
        <begin position="329"/>
        <end position="410"/>
    </location>
</feature>
<organism evidence="15 16">
    <name type="scientific">Paragonimus heterotremus</name>
    <dbReference type="NCBI Taxonomy" id="100268"/>
    <lineage>
        <taxon>Eukaryota</taxon>
        <taxon>Metazoa</taxon>
        <taxon>Spiralia</taxon>
        <taxon>Lophotrochozoa</taxon>
        <taxon>Platyhelminthes</taxon>
        <taxon>Trematoda</taxon>
        <taxon>Digenea</taxon>
        <taxon>Plagiorchiida</taxon>
        <taxon>Troglotremata</taxon>
        <taxon>Troglotrematidae</taxon>
        <taxon>Paragonimus</taxon>
    </lineage>
</organism>
<dbReference type="GO" id="GO:0005634">
    <property type="term" value="C:nucleus"/>
    <property type="evidence" value="ECO:0007669"/>
    <property type="project" value="UniProtKB-SubCell"/>
</dbReference>
<dbReference type="InterPro" id="IPR001781">
    <property type="entry name" value="Znf_LIM"/>
</dbReference>
<dbReference type="CDD" id="cd00086">
    <property type="entry name" value="homeodomain"/>
    <property type="match status" value="1"/>
</dbReference>
<evidence type="ECO:0000256" key="7">
    <source>
        <dbReference type="ARBA" id="ARBA00023155"/>
    </source>
</evidence>
<keyword evidence="2 10" id="KW-0479">Metal-binding</keyword>
<dbReference type="SMART" id="SM00132">
    <property type="entry name" value="LIM"/>
    <property type="match status" value="2"/>
</dbReference>
<dbReference type="InterPro" id="IPR001356">
    <property type="entry name" value="HD"/>
</dbReference>
<keyword evidence="16" id="KW-1185">Reference proteome</keyword>
<evidence type="ECO:0000256" key="8">
    <source>
        <dbReference type="ARBA" id="ARBA00023242"/>
    </source>
</evidence>
<evidence type="ECO:0000256" key="10">
    <source>
        <dbReference type="PROSITE-ProRule" id="PRU00125"/>
    </source>
</evidence>
<gene>
    <name evidence="15" type="ORF">PHET_00868</name>
</gene>
<keyword evidence="6 9" id="KW-0238">DNA-binding</keyword>
<dbReference type="SUPFAM" id="SSF57716">
    <property type="entry name" value="Glucocorticoid receptor-like (DNA-binding domain)"/>
    <property type="match status" value="1"/>
</dbReference>
<feature type="compositionally biased region" description="Polar residues" evidence="12">
    <location>
        <begin position="331"/>
        <end position="348"/>
    </location>
</feature>
<dbReference type="PANTHER" id="PTHR24208:SF166">
    <property type="entry name" value="LIM HOMEOBOX TRANSCRIPTION FACTOR 1 ALPHA, ISOFORM B"/>
    <property type="match status" value="1"/>
</dbReference>
<dbReference type="AlphaFoldDB" id="A0A8J4WJM5"/>
<name>A0A8J4WJM5_9TREM</name>
<dbReference type="Proteomes" id="UP000748531">
    <property type="component" value="Unassembled WGS sequence"/>
</dbReference>
<dbReference type="Gene3D" id="1.10.10.60">
    <property type="entry name" value="Homeodomain-like"/>
    <property type="match status" value="1"/>
</dbReference>
<dbReference type="GO" id="GO:0000981">
    <property type="term" value="F:DNA-binding transcription factor activity, RNA polymerase II-specific"/>
    <property type="evidence" value="ECO:0007669"/>
    <property type="project" value="TreeGrafter"/>
</dbReference>
<accession>A0A8J4WJM5</accession>
<dbReference type="PROSITE" id="PS50023">
    <property type="entry name" value="LIM_DOMAIN_2"/>
    <property type="match status" value="2"/>
</dbReference>
<proteinExistence type="predicted"/>
<dbReference type="FunFam" id="1.10.10.60:FF:000027">
    <property type="entry name" value="LIM/homeobox protein Lhx9"/>
    <property type="match status" value="1"/>
</dbReference>
<evidence type="ECO:0000256" key="12">
    <source>
        <dbReference type="SAM" id="MobiDB-lite"/>
    </source>
</evidence>
<feature type="compositionally biased region" description="Polar residues" evidence="12">
    <location>
        <begin position="723"/>
        <end position="743"/>
    </location>
</feature>
<keyword evidence="3" id="KW-0677">Repeat</keyword>
<evidence type="ECO:0000256" key="11">
    <source>
        <dbReference type="RuleBase" id="RU000682"/>
    </source>
</evidence>
<feature type="domain" description="LIM zinc-binding" evidence="13">
    <location>
        <begin position="169"/>
        <end position="231"/>
    </location>
</feature>
<sequence length="866" mass="96163">MSTEYVKFKPVTENGNSGNESFLLPNLTNFPTGFGLACFAEQHAMLWNRLPFVPPIFPPFPDEFNPRVPLTAVTCIIPNESRLGKENEPIVVSSTAVKGRIPVVSMERPNDLLSRRNDEVSPVCSSENPQFEPMQSTAEYSNSQVPEMSSNRSKDKLRGNDICGWMWNHTCAGCQLKIVQKQCLRLSDGQVWHTNCLTCRHCGISLQTANSCFNRDGSIYCQTDYKRLFGPLKRASISCSACQHLITSRDLVIRAHLSIFHYSCFVCCQCNRNLQPGDRYALRDGQPVCQADLLLEDSPSPTEAASEKLPSSVDYKLEEDDRLVQEKNETESFPFTHTPLNRPPSSQRFGIPSPIGKDLQITLSQTGSDRLSRSEPIYPNDGILSGHRPQHKYKSLSFPTSTNGSQFSPPSVCALPTRITETSEPEMLSHYLLSASRNLHLDCHIDQQRFTCFPNPTKQSLSELMSALEPYSLQPPSSSSPPMIFGQLDVPDPHVHFLSPYLHHSHRSPIESTSGIHLPEVSSSVSPVSSSGVQFSLHQPTSVNSLSTRLLVGPKSFDMTFPFSSGLPPQQAPPPGFLKLIEPMNHPLGYVTGSNASSLLMQHVQQKRNRKRRTGLHQSFDNVCLNSSAGFCMGMSTRQKRMRTSFKHHQLRAMKAYFNMNHNPDVKDLKVLTEKTGLSKRVLQVWFQNARAKYRRSMLRQETTASIPVATGAMASSMGSASELSNPATVLQTSLSDCDSKSSPVPHRPQLDTGSQSSSTEDGPLYNIDEAENEQLDPLNIHNPKQLLQLDEERTRTNAQPLFDVTCVTRDPYSEALAARSRSTSSTTTFDCNYAASSPSSVAYNVFDLSGCRSVMDLCSLNVLQS</sequence>
<evidence type="ECO:0000256" key="2">
    <source>
        <dbReference type="ARBA" id="ARBA00022723"/>
    </source>
</evidence>